<dbReference type="InterPro" id="IPR000504">
    <property type="entry name" value="RRM_dom"/>
</dbReference>
<dbReference type="EMBL" id="CALTRL010006045">
    <property type="protein sequence ID" value="CAH7689107.1"/>
    <property type="molecule type" value="Genomic_DNA"/>
</dbReference>
<accession>A0AAV0BSP8</accession>
<organism evidence="5 6">
    <name type="scientific">Phakopsora pachyrhizi</name>
    <name type="common">Asian soybean rust disease fungus</name>
    <dbReference type="NCBI Taxonomy" id="170000"/>
    <lineage>
        <taxon>Eukaryota</taxon>
        <taxon>Fungi</taxon>
        <taxon>Dikarya</taxon>
        <taxon>Basidiomycota</taxon>
        <taxon>Pucciniomycotina</taxon>
        <taxon>Pucciniomycetes</taxon>
        <taxon>Pucciniales</taxon>
        <taxon>Phakopsoraceae</taxon>
        <taxon>Phakopsora</taxon>
    </lineage>
</organism>
<dbReference type="SMART" id="SM00360">
    <property type="entry name" value="RRM"/>
    <property type="match status" value="1"/>
</dbReference>
<sequence>MTSLLNRSLNEVRRSRDPIKPREQSVNSKSNEQWKHDLYHPDNQSGPNNNDRSSTTQTFGRATNSDDFRSTYLLITNLHYDVSEAELEALFSQIGKIERGPFIKFDQSGRATEGLAFISYVSENHAEEAIKAFNGALAKGQPIGVQYELSIPKWVRKILGIHSTNQSRNFRASANPDTSGLLGRIQLDRSERRTAFAPYESARSRGHRASFPPTRMPPTGPASNGKSARGSHEGYGNPTGPHRTARSTRGSRSGGSGGGLSRAGVLGSRGSGAFSGGKSAKDLDNELEAFMKTTPASKPSVNSNEDVQMS</sequence>
<dbReference type="InterPro" id="IPR051229">
    <property type="entry name" value="ALYREF_mRNA_export"/>
</dbReference>
<dbReference type="GO" id="GO:0003729">
    <property type="term" value="F:mRNA binding"/>
    <property type="evidence" value="ECO:0007669"/>
    <property type="project" value="TreeGrafter"/>
</dbReference>
<feature type="compositionally biased region" description="Polar residues" evidence="3">
    <location>
        <begin position="294"/>
        <end position="310"/>
    </location>
</feature>
<evidence type="ECO:0000256" key="2">
    <source>
        <dbReference type="PROSITE-ProRule" id="PRU00176"/>
    </source>
</evidence>
<protein>
    <recommendedName>
        <fullName evidence="4">RRM domain-containing protein</fullName>
    </recommendedName>
</protein>
<feature type="compositionally biased region" description="Basic and acidic residues" evidence="3">
    <location>
        <begin position="10"/>
        <end position="23"/>
    </location>
</feature>
<keyword evidence="1 2" id="KW-0694">RNA-binding</keyword>
<evidence type="ECO:0000256" key="3">
    <source>
        <dbReference type="SAM" id="MobiDB-lite"/>
    </source>
</evidence>
<dbReference type="InterPro" id="IPR012677">
    <property type="entry name" value="Nucleotide-bd_a/b_plait_sf"/>
</dbReference>
<proteinExistence type="predicted"/>
<dbReference type="PANTHER" id="PTHR19965">
    <property type="entry name" value="RNA AND EXPORT FACTOR BINDING PROTEIN"/>
    <property type="match status" value="1"/>
</dbReference>
<feature type="compositionally biased region" description="Polar residues" evidence="3">
    <location>
        <begin position="42"/>
        <end position="62"/>
    </location>
</feature>
<evidence type="ECO:0000313" key="5">
    <source>
        <dbReference type="EMBL" id="CAH7689107.1"/>
    </source>
</evidence>
<feature type="region of interest" description="Disordered" evidence="3">
    <location>
        <begin position="195"/>
        <end position="310"/>
    </location>
</feature>
<name>A0AAV0BSP8_PHAPC</name>
<reference evidence="5" key="1">
    <citation type="submission" date="2022-06" db="EMBL/GenBank/DDBJ databases">
        <authorList>
            <consortium name="SYNGENTA / RWTH Aachen University"/>
        </authorList>
    </citation>
    <scope>NUCLEOTIDE SEQUENCE</scope>
</reference>
<dbReference type="PROSITE" id="PS50102">
    <property type="entry name" value="RRM"/>
    <property type="match status" value="1"/>
</dbReference>
<feature type="region of interest" description="Disordered" evidence="3">
    <location>
        <begin position="1"/>
        <end position="62"/>
    </location>
</feature>
<evidence type="ECO:0000259" key="4">
    <source>
        <dbReference type="PROSITE" id="PS50102"/>
    </source>
</evidence>
<evidence type="ECO:0000313" key="6">
    <source>
        <dbReference type="Proteomes" id="UP001153365"/>
    </source>
</evidence>
<dbReference type="Gene3D" id="3.30.70.330">
    <property type="match status" value="1"/>
</dbReference>
<comment type="caution">
    <text evidence="5">The sequence shown here is derived from an EMBL/GenBank/DDBJ whole genome shotgun (WGS) entry which is preliminary data.</text>
</comment>
<feature type="domain" description="RRM" evidence="4">
    <location>
        <begin position="71"/>
        <end position="150"/>
    </location>
</feature>
<dbReference type="AlphaFoldDB" id="A0AAV0BSP8"/>
<dbReference type="InterPro" id="IPR035979">
    <property type="entry name" value="RBD_domain_sf"/>
</dbReference>
<dbReference type="Proteomes" id="UP001153365">
    <property type="component" value="Unassembled WGS sequence"/>
</dbReference>
<dbReference type="Pfam" id="PF00076">
    <property type="entry name" value="RRM_1"/>
    <property type="match status" value="1"/>
</dbReference>
<dbReference type="SUPFAM" id="SSF54928">
    <property type="entry name" value="RNA-binding domain, RBD"/>
    <property type="match status" value="1"/>
</dbReference>
<dbReference type="CDD" id="cd12418">
    <property type="entry name" value="RRM_Aly_REF_like"/>
    <property type="match status" value="1"/>
</dbReference>
<keyword evidence="6" id="KW-1185">Reference proteome</keyword>
<evidence type="ECO:0000256" key="1">
    <source>
        <dbReference type="ARBA" id="ARBA00022884"/>
    </source>
</evidence>
<dbReference type="PANTHER" id="PTHR19965:SF82">
    <property type="entry name" value="THO COMPLEX SUBUNIT 4"/>
    <property type="match status" value="1"/>
</dbReference>
<dbReference type="GO" id="GO:0005634">
    <property type="term" value="C:nucleus"/>
    <property type="evidence" value="ECO:0007669"/>
    <property type="project" value="TreeGrafter"/>
</dbReference>
<feature type="compositionally biased region" description="Gly residues" evidence="3">
    <location>
        <begin position="252"/>
        <end position="275"/>
    </location>
</feature>
<gene>
    <name evidence="5" type="ORF">PPACK8108_LOCUS24177</name>
</gene>